<feature type="domain" description="YHS" evidence="2">
    <location>
        <begin position="48"/>
        <end position="93"/>
    </location>
</feature>
<dbReference type="InterPro" id="IPR007029">
    <property type="entry name" value="YHS_dom"/>
</dbReference>
<gene>
    <name evidence="3" type="ORF">DFR28_102881</name>
</gene>
<organism evidence="3 4">
    <name type="scientific">Arenicella xantha</name>
    <dbReference type="NCBI Taxonomy" id="644221"/>
    <lineage>
        <taxon>Bacteria</taxon>
        <taxon>Pseudomonadati</taxon>
        <taxon>Pseudomonadota</taxon>
        <taxon>Gammaproteobacteria</taxon>
        <taxon>Arenicellales</taxon>
        <taxon>Arenicellaceae</taxon>
        <taxon>Arenicella</taxon>
    </lineage>
</organism>
<evidence type="ECO:0000313" key="4">
    <source>
        <dbReference type="Proteomes" id="UP000253083"/>
    </source>
</evidence>
<evidence type="ECO:0000313" key="3">
    <source>
        <dbReference type="EMBL" id="RBP51453.1"/>
    </source>
</evidence>
<dbReference type="RefSeq" id="WP_211316952.1">
    <property type="nucleotide sequence ID" value="NZ_QNRT01000002.1"/>
</dbReference>
<accession>A0A395JKY4</accession>
<reference evidence="3 4" key="1">
    <citation type="submission" date="2018-06" db="EMBL/GenBank/DDBJ databases">
        <title>Genomic Encyclopedia of Type Strains, Phase IV (KMG-IV): sequencing the most valuable type-strain genomes for metagenomic binning, comparative biology and taxonomic classification.</title>
        <authorList>
            <person name="Goeker M."/>
        </authorList>
    </citation>
    <scope>NUCLEOTIDE SEQUENCE [LARGE SCALE GENOMIC DNA]</scope>
    <source>
        <strain evidence="3 4">DSM 24032</strain>
    </source>
</reference>
<name>A0A395JKY4_9GAMM</name>
<dbReference type="InParanoid" id="A0A395JKY4"/>
<feature type="chain" id="PRO_5017400543" evidence="1">
    <location>
        <begin position="29"/>
        <end position="156"/>
    </location>
</feature>
<proteinExistence type="predicted"/>
<feature type="signal peptide" evidence="1">
    <location>
        <begin position="1"/>
        <end position="28"/>
    </location>
</feature>
<keyword evidence="4" id="KW-1185">Reference proteome</keyword>
<dbReference type="AlphaFoldDB" id="A0A395JKY4"/>
<dbReference type="NCBIfam" id="NF041384">
    <property type="entry name" value="YHS_seleno_dom"/>
    <property type="match status" value="1"/>
</dbReference>
<dbReference type="Pfam" id="PF04945">
    <property type="entry name" value="YHS"/>
    <property type="match status" value="1"/>
</dbReference>
<comment type="caution">
    <text evidence="3">The sequence shown here is derived from an EMBL/GenBank/DDBJ whole genome shotgun (WGS) entry which is preliminary data.</text>
</comment>
<evidence type="ECO:0000259" key="2">
    <source>
        <dbReference type="Pfam" id="PF04945"/>
    </source>
</evidence>
<evidence type="ECO:0000256" key="1">
    <source>
        <dbReference type="SAM" id="SignalP"/>
    </source>
</evidence>
<protein>
    <submittedName>
        <fullName evidence="3">YHS domain-containing protein</fullName>
    </submittedName>
</protein>
<keyword evidence="1" id="KW-0732">Signal</keyword>
<sequence>MKHIRLMHIIQRSLLILAVTLQASHVIAAQPIYSGGKERAAIRGYDSVAYFTQNKPVKGSTDFSYEYQGATWLFASEQNLEVFKQNPEQYMPQYGGYCAYAVSRGTTASIKPEYFQIYQGKLYLNYSKSVAKRWRKDKDKYIQEANKHWPQVLDRR</sequence>
<dbReference type="EMBL" id="QNRT01000002">
    <property type="protein sequence ID" value="RBP51453.1"/>
    <property type="molecule type" value="Genomic_DNA"/>
</dbReference>
<dbReference type="Proteomes" id="UP000253083">
    <property type="component" value="Unassembled WGS sequence"/>
</dbReference>